<name>A0A645A7N7_9ZZZZ</name>
<dbReference type="PANTHER" id="PTHR46577:SF1">
    <property type="entry name" value="HTH-TYPE TRANSCRIPTIONAL REGULATORY PROTEIN GABR"/>
    <property type="match status" value="1"/>
</dbReference>
<proteinExistence type="predicted"/>
<dbReference type="InterPro" id="IPR015424">
    <property type="entry name" value="PyrdxlP-dep_Trfase"/>
</dbReference>
<dbReference type="PANTHER" id="PTHR46577">
    <property type="entry name" value="HTH-TYPE TRANSCRIPTIONAL REGULATORY PROTEIN GABR"/>
    <property type="match status" value="1"/>
</dbReference>
<protein>
    <submittedName>
        <fullName evidence="2">HTH-type transcriptional regulatory protein GabR</fullName>
    </submittedName>
</protein>
<sequence>MAVQNDFYIIEDDYDSEFRYSGSPISPVYAMCPARVAYVGSFSKTLFPALRLGFAVLPKPLQEAWRHYRTYMDVQNPVLEQAALAEFLRSRKMDRHVQKMRRAYGEKRGLLLAALQTKFGTEALPWGDASGLHLALQFPGACFGPKFTAACRTAGVRVATVAQYCPAPTEHRDKLLLGYGHLTPDQITNGVAALHRVITEGADVFTDNTLSVPQKAPMPQ</sequence>
<organism evidence="2">
    <name type="scientific">bioreactor metagenome</name>
    <dbReference type="NCBI Taxonomy" id="1076179"/>
    <lineage>
        <taxon>unclassified sequences</taxon>
        <taxon>metagenomes</taxon>
        <taxon>ecological metagenomes</taxon>
    </lineage>
</organism>
<dbReference type="Gene3D" id="3.40.640.10">
    <property type="entry name" value="Type I PLP-dependent aspartate aminotransferase-like (Major domain)"/>
    <property type="match status" value="1"/>
</dbReference>
<dbReference type="CDD" id="cd00609">
    <property type="entry name" value="AAT_like"/>
    <property type="match status" value="1"/>
</dbReference>
<dbReference type="InterPro" id="IPR004839">
    <property type="entry name" value="Aminotransferase_I/II_large"/>
</dbReference>
<dbReference type="Pfam" id="PF00155">
    <property type="entry name" value="Aminotran_1_2"/>
    <property type="match status" value="1"/>
</dbReference>
<dbReference type="EMBL" id="VSSQ01012217">
    <property type="protein sequence ID" value="MPM48708.1"/>
    <property type="molecule type" value="Genomic_DNA"/>
</dbReference>
<feature type="domain" description="Aminotransferase class I/classII large" evidence="1">
    <location>
        <begin position="36"/>
        <end position="122"/>
    </location>
</feature>
<dbReference type="SUPFAM" id="SSF53383">
    <property type="entry name" value="PLP-dependent transferases"/>
    <property type="match status" value="1"/>
</dbReference>
<accession>A0A645A7N7</accession>
<comment type="caution">
    <text evidence="2">The sequence shown here is derived from an EMBL/GenBank/DDBJ whole genome shotgun (WGS) entry which is preliminary data.</text>
</comment>
<dbReference type="AlphaFoldDB" id="A0A645A7N7"/>
<gene>
    <name evidence="2" type="primary">gabR_16</name>
    <name evidence="2" type="ORF">SDC9_95434</name>
</gene>
<dbReference type="InterPro" id="IPR051446">
    <property type="entry name" value="HTH_trans_reg/aminotransferase"/>
</dbReference>
<reference evidence="2" key="1">
    <citation type="submission" date="2019-08" db="EMBL/GenBank/DDBJ databases">
        <authorList>
            <person name="Kucharzyk K."/>
            <person name="Murdoch R.W."/>
            <person name="Higgins S."/>
            <person name="Loffler F."/>
        </authorList>
    </citation>
    <scope>NUCLEOTIDE SEQUENCE</scope>
</reference>
<dbReference type="InterPro" id="IPR015421">
    <property type="entry name" value="PyrdxlP-dep_Trfase_major"/>
</dbReference>
<evidence type="ECO:0000313" key="2">
    <source>
        <dbReference type="EMBL" id="MPM48708.1"/>
    </source>
</evidence>
<evidence type="ECO:0000259" key="1">
    <source>
        <dbReference type="Pfam" id="PF00155"/>
    </source>
</evidence>
<dbReference type="GO" id="GO:0030170">
    <property type="term" value="F:pyridoxal phosphate binding"/>
    <property type="evidence" value="ECO:0007669"/>
    <property type="project" value="InterPro"/>
</dbReference>